<dbReference type="AlphaFoldDB" id="A0AA35YEJ3"/>
<evidence type="ECO:0000256" key="1">
    <source>
        <dbReference type="SAM" id="Phobius"/>
    </source>
</evidence>
<gene>
    <name evidence="2" type="ORF">LSALG_LOCUS11278</name>
</gene>
<proteinExistence type="predicted"/>
<dbReference type="EMBL" id="OX465078">
    <property type="protein sequence ID" value="CAI9270993.1"/>
    <property type="molecule type" value="Genomic_DNA"/>
</dbReference>
<reference evidence="2" key="1">
    <citation type="submission" date="2023-04" db="EMBL/GenBank/DDBJ databases">
        <authorList>
            <person name="Vijverberg K."/>
            <person name="Xiong W."/>
            <person name="Schranz E."/>
        </authorList>
    </citation>
    <scope>NUCLEOTIDE SEQUENCE</scope>
</reference>
<protein>
    <submittedName>
        <fullName evidence="2">Uncharacterized protein</fullName>
    </submittedName>
</protein>
<evidence type="ECO:0000313" key="2">
    <source>
        <dbReference type="EMBL" id="CAI9270993.1"/>
    </source>
</evidence>
<name>A0AA35YEJ3_LACSI</name>
<keyword evidence="1" id="KW-0812">Transmembrane</keyword>
<accession>A0AA35YEJ3</accession>
<keyword evidence="1" id="KW-0472">Membrane</keyword>
<feature type="transmembrane region" description="Helical" evidence="1">
    <location>
        <begin position="40"/>
        <end position="60"/>
    </location>
</feature>
<evidence type="ECO:0000313" key="3">
    <source>
        <dbReference type="Proteomes" id="UP001177003"/>
    </source>
</evidence>
<sequence length="106" mass="11850">MMEKERFLITKEMESVCNKRVAPVVVSGGPKNRNTIAYDLASSSLLTFVLLHLVVSWLLAMDLKFTISGTVDILGFFITIRTTCSQTHFTKQQALAQAHMGRARSM</sequence>
<dbReference type="Proteomes" id="UP001177003">
    <property type="component" value="Chromosome 2"/>
</dbReference>
<organism evidence="2 3">
    <name type="scientific">Lactuca saligna</name>
    <name type="common">Willowleaf lettuce</name>
    <dbReference type="NCBI Taxonomy" id="75948"/>
    <lineage>
        <taxon>Eukaryota</taxon>
        <taxon>Viridiplantae</taxon>
        <taxon>Streptophyta</taxon>
        <taxon>Embryophyta</taxon>
        <taxon>Tracheophyta</taxon>
        <taxon>Spermatophyta</taxon>
        <taxon>Magnoliopsida</taxon>
        <taxon>eudicotyledons</taxon>
        <taxon>Gunneridae</taxon>
        <taxon>Pentapetalae</taxon>
        <taxon>asterids</taxon>
        <taxon>campanulids</taxon>
        <taxon>Asterales</taxon>
        <taxon>Asteraceae</taxon>
        <taxon>Cichorioideae</taxon>
        <taxon>Cichorieae</taxon>
        <taxon>Lactucinae</taxon>
        <taxon>Lactuca</taxon>
    </lineage>
</organism>
<keyword evidence="1" id="KW-1133">Transmembrane helix</keyword>
<keyword evidence="3" id="KW-1185">Reference proteome</keyword>